<sequence length="234" mass="24478">MLSLTAIPTAILALDQARANLARGAEVTKSVATVVTIMLQEAYNVDESTSQFTGYVASIINICQNTNPGAACPFDPTPPFDGVTVTQGAQGQLMTYSESDLSISESCFFTATTATQANCTNYSSLGNQTGGGGAESYTATNSTYTRSFTKGLWQSDWDLYTWGAPPFVPVTVTAGADKARVVPPTGTDKNAGIAFGTATPTTTKGSGSDKLRLLDSIVLRGALMIIWGVAFVIL</sequence>
<dbReference type="OrthoDB" id="3560179at2759"/>
<proteinExistence type="predicted"/>
<keyword evidence="2" id="KW-1185">Reference proteome</keyword>
<protein>
    <submittedName>
        <fullName evidence="1">Uncharacterized protein</fullName>
    </submittedName>
</protein>
<dbReference type="AlphaFoldDB" id="A0A2J6PHZ2"/>
<dbReference type="Proteomes" id="UP000235672">
    <property type="component" value="Unassembled WGS sequence"/>
</dbReference>
<gene>
    <name evidence="1" type="ORF">NA56DRAFT_665442</name>
</gene>
<dbReference type="EMBL" id="KZ613530">
    <property type="protein sequence ID" value="PMD13496.1"/>
    <property type="molecule type" value="Genomic_DNA"/>
</dbReference>
<evidence type="ECO:0000313" key="2">
    <source>
        <dbReference type="Proteomes" id="UP000235672"/>
    </source>
</evidence>
<accession>A0A2J6PHZ2</accession>
<organism evidence="1 2">
    <name type="scientific">Hyaloscypha hepaticicola</name>
    <dbReference type="NCBI Taxonomy" id="2082293"/>
    <lineage>
        <taxon>Eukaryota</taxon>
        <taxon>Fungi</taxon>
        <taxon>Dikarya</taxon>
        <taxon>Ascomycota</taxon>
        <taxon>Pezizomycotina</taxon>
        <taxon>Leotiomycetes</taxon>
        <taxon>Helotiales</taxon>
        <taxon>Hyaloscyphaceae</taxon>
        <taxon>Hyaloscypha</taxon>
    </lineage>
</organism>
<name>A0A2J6PHZ2_9HELO</name>
<reference evidence="1 2" key="1">
    <citation type="submission" date="2016-05" db="EMBL/GenBank/DDBJ databases">
        <title>A degradative enzymes factory behind the ericoid mycorrhizal symbiosis.</title>
        <authorList>
            <consortium name="DOE Joint Genome Institute"/>
            <person name="Martino E."/>
            <person name="Morin E."/>
            <person name="Grelet G."/>
            <person name="Kuo A."/>
            <person name="Kohler A."/>
            <person name="Daghino S."/>
            <person name="Barry K."/>
            <person name="Choi C."/>
            <person name="Cichocki N."/>
            <person name="Clum A."/>
            <person name="Copeland A."/>
            <person name="Hainaut M."/>
            <person name="Haridas S."/>
            <person name="Labutti K."/>
            <person name="Lindquist E."/>
            <person name="Lipzen A."/>
            <person name="Khouja H.-R."/>
            <person name="Murat C."/>
            <person name="Ohm R."/>
            <person name="Olson A."/>
            <person name="Spatafora J."/>
            <person name="Veneault-Fourrey C."/>
            <person name="Henrissat B."/>
            <person name="Grigoriev I."/>
            <person name="Martin F."/>
            <person name="Perotto S."/>
        </authorList>
    </citation>
    <scope>NUCLEOTIDE SEQUENCE [LARGE SCALE GENOMIC DNA]</scope>
    <source>
        <strain evidence="1 2">UAMH 7357</strain>
    </source>
</reference>
<evidence type="ECO:0000313" key="1">
    <source>
        <dbReference type="EMBL" id="PMD13496.1"/>
    </source>
</evidence>